<keyword evidence="1" id="KW-0067">ATP-binding</keyword>
<gene>
    <name evidence="1" type="ORF">BWZ43_22395</name>
</gene>
<dbReference type="SUPFAM" id="SSF52540">
    <property type="entry name" value="P-loop containing nucleoside triphosphate hydrolases"/>
    <property type="match status" value="1"/>
</dbReference>
<dbReference type="AlphaFoldDB" id="A0A8E2I7A1"/>
<keyword evidence="2" id="KW-1185">Reference proteome</keyword>
<name>A0A8E2I7A1_9BACI</name>
<sequence>MNFFLQMAGFPGSGKSTLSRKIAQTIQAVIIDHDIVKTALLESLDDLPIDPRRAGSVSYHIEWALIEFHLSQGHSVIFDSPCFYSEMVEKGVALANKNGAKYKYIECYLNDVEEIKRRLKSRTRMVSQIQTVDSEEGFYQAINQSKKPDTNHYLIIDSSQPLENYINKVLEYIKY</sequence>
<protein>
    <submittedName>
        <fullName evidence="1">ATP-binding protein</fullName>
    </submittedName>
</protein>
<dbReference type="Gene3D" id="3.40.50.300">
    <property type="entry name" value="P-loop containing nucleotide triphosphate hydrolases"/>
    <property type="match status" value="1"/>
</dbReference>
<dbReference type="GO" id="GO:0005524">
    <property type="term" value="F:ATP binding"/>
    <property type="evidence" value="ECO:0007669"/>
    <property type="project" value="UniProtKB-KW"/>
</dbReference>
<evidence type="ECO:0000313" key="2">
    <source>
        <dbReference type="Proteomes" id="UP000189761"/>
    </source>
</evidence>
<comment type="caution">
    <text evidence="1">The sequence shown here is derived from an EMBL/GenBank/DDBJ whole genome shotgun (WGS) entry which is preliminary data.</text>
</comment>
<dbReference type="Pfam" id="PF13671">
    <property type="entry name" value="AAA_33"/>
    <property type="match status" value="1"/>
</dbReference>
<keyword evidence="1" id="KW-0547">Nucleotide-binding</keyword>
<dbReference type="Proteomes" id="UP000189761">
    <property type="component" value="Unassembled WGS sequence"/>
</dbReference>
<proteinExistence type="predicted"/>
<reference evidence="1 2" key="1">
    <citation type="submission" date="2017-01" db="EMBL/GenBank/DDBJ databases">
        <title>Draft genome sequence of Bacillus oleronius.</title>
        <authorList>
            <person name="Allam M."/>
        </authorList>
    </citation>
    <scope>NUCLEOTIDE SEQUENCE [LARGE SCALE GENOMIC DNA]</scope>
    <source>
        <strain evidence="1 2">DSM 9356</strain>
    </source>
</reference>
<organism evidence="1 2">
    <name type="scientific">Heyndrickxia oleronia</name>
    <dbReference type="NCBI Taxonomy" id="38875"/>
    <lineage>
        <taxon>Bacteria</taxon>
        <taxon>Bacillati</taxon>
        <taxon>Bacillota</taxon>
        <taxon>Bacilli</taxon>
        <taxon>Bacillales</taxon>
        <taxon>Bacillaceae</taxon>
        <taxon>Heyndrickxia</taxon>
    </lineage>
</organism>
<accession>A0A8E2I7A1</accession>
<dbReference type="PANTHER" id="PTHR37807:SF3">
    <property type="entry name" value="OS07G0160300 PROTEIN"/>
    <property type="match status" value="1"/>
</dbReference>
<dbReference type="InterPro" id="IPR027417">
    <property type="entry name" value="P-loop_NTPase"/>
</dbReference>
<evidence type="ECO:0000313" key="1">
    <source>
        <dbReference type="EMBL" id="OOP66178.1"/>
    </source>
</evidence>
<dbReference type="PANTHER" id="PTHR37807">
    <property type="entry name" value="OS07G0160300 PROTEIN"/>
    <property type="match status" value="1"/>
</dbReference>
<dbReference type="RefSeq" id="WP_078111252.1">
    <property type="nucleotide sequence ID" value="NZ_CP065424.1"/>
</dbReference>
<dbReference type="EMBL" id="MTLA01000357">
    <property type="protein sequence ID" value="OOP66178.1"/>
    <property type="molecule type" value="Genomic_DNA"/>
</dbReference>